<dbReference type="UniPathway" id="UPA00115">
    <property type="reaction ID" value="UER00409"/>
</dbReference>
<keyword evidence="10" id="KW-1185">Reference proteome</keyword>
<comment type="pathway">
    <text evidence="3 7">Carbohydrate degradation; pentose phosphate pathway; D-ribulose 5-phosphate from D-glucose 6-phosphate (oxidative stage): step 2/3.</text>
</comment>
<dbReference type="Proteomes" id="UP000530564">
    <property type="component" value="Unassembled WGS sequence"/>
</dbReference>
<evidence type="ECO:0000256" key="6">
    <source>
        <dbReference type="ARBA" id="ARBA00020337"/>
    </source>
</evidence>
<evidence type="ECO:0000256" key="1">
    <source>
        <dbReference type="ARBA" id="ARBA00000832"/>
    </source>
</evidence>
<dbReference type="CDD" id="cd01400">
    <property type="entry name" value="6PGL"/>
    <property type="match status" value="1"/>
</dbReference>
<comment type="caution">
    <text evidence="9">The sequence shown here is derived from an EMBL/GenBank/DDBJ whole genome shotgun (WGS) entry which is preliminary data.</text>
</comment>
<dbReference type="EC" id="3.1.1.31" evidence="5 7"/>
<protein>
    <recommendedName>
        <fullName evidence="6 7">6-phosphogluconolactonase</fullName>
        <shortName evidence="7">6PGL</shortName>
        <ecNumber evidence="5 7">3.1.1.31</ecNumber>
    </recommendedName>
</protein>
<dbReference type="GO" id="GO:0005975">
    <property type="term" value="P:carbohydrate metabolic process"/>
    <property type="evidence" value="ECO:0007669"/>
    <property type="project" value="UniProtKB-UniRule"/>
</dbReference>
<dbReference type="Gene3D" id="3.40.50.1360">
    <property type="match status" value="1"/>
</dbReference>
<dbReference type="InterPro" id="IPR005900">
    <property type="entry name" value="6-phosphogluconolactonase_DevB"/>
</dbReference>
<dbReference type="AlphaFoldDB" id="A0A840A4W1"/>
<dbReference type="InterPro" id="IPR039104">
    <property type="entry name" value="6PGL"/>
</dbReference>
<evidence type="ECO:0000313" key="10">
    <source>
        <dbReference type="Proteomes" id="UP000530564"/>
    </source>
</evidence>
<evidence type="ECO:0000313" key="9">
    <source>
        <dbReference type="EMBL" id="MBB3892501.1"/>
    </source>
</evidence>
<comment type="similarity">
    <text evidence="4 7">Belongs to the glucosamine/galactosamine-6-phosphate isomerase family. 6-phosphogluconolactonase subfamily.</text>
</comment>
<organism evidence="9 10">
    <name type="scientific">Phenylobacterium haematophilum</name>
    <dbReference type="NCBI Taxonomy" id="98513"/>
    <lineage>
        <taxon>Bacteria</taxon>
        <taxon>Pseudomonadati</taxon>
        <taxon>Pseudomonadota</taxon>
        <taxon>Alphaproteobacteria</taxon>
        <taxon>Caulobacterales</taxon>
        <taxon>Caulobacteraceae</taxon>
        <taxon>Phenylobacterium</taxon>
    </lineage>
</organism>
<dbReference type="Pfam" id="PF01182">
    <property type="entry name" value="Glucosamine_iso"/>
    <property type="match status" value="1"/>
</dbReference>
<evidence type="ECO:0000259" key="8">
    <source>
        <dbReference type="Pfam" id="PF01182"/>
    </source>
</evidence>
<dbReference type="PANTHER" id="PTHR11054:SF0">
    <property type="entry name" value="6-PHOSPHOGLUCONOLACTONASE"/>
    <property type="match status" value="1"/>
</dbReference>
<evidence type="ECO:0000256" key="7">
    <source>
        <dbReference type="RuleBase" id="RU365095"/>
    </source>
</evidence>
<dbReference type="InterPro" id="IPR006148">
    <property type="entry name" value="Glc/Gal-6P_isomerase"/>
</dbReference>
<evidence type="ECO:0000256" key="2">
    <source>
        <dbReference type="ARBA" id="ARBA00002681"/>
    </source>
</evidence>
<evidence type="ECO:0000256" key="5">
    <source>
        <dbReference type="ARBA" id="ARBA00013198"/>
    </source>
</evidence>
<name>A0A840A4W1_9CAUL</name>
<dbReference type="NCBIfam" id="TIGR01198">
    <property type="entry name" value="pgl"/>
    <property type="match status" value="1"/>
</dbReference>
<dbReference type="InterPro" id="IPR037171">
    <property type="entry name" value="NagB/RpiA_transferase-like"/>
</dbReference>
<reference evidence="9 10" key="1">
    <citation type="submission" date="2020-08" db="EMBL/GenBank/DDBJ databases">
        <title>Genomic Encyclopedia of Type Strains, Phase IV (KMG-IV): sequencing the most valuable type-strain genomes for metagenomic binning, comparative biology and taxonomic classification.</title>
        <authorList>
            <person name="Goeker M."/>
        </authorList>
    </citation>
    <scope>NUCLEOTIDE SEQUENCE [LARGE SCALE GENOMIC DNA]</scope>
    <source>
        <strain evidence="9 10">DSM 21793</strain>
    </source>
</reference>
<gene>
    <name evidence="7" type="primary">pgl</name>
    <name evidence="9" type="ORF">GGQ61_003237</name>
</gene>
<proteinExistence type="inferred from homology"/>
<comment type="catalytic activity">
    <reaction evidence="1 7">
        <text>6-phospho-D-glucono-1,5-lactone + H2O = 6-phospho-D-gluconate + H(+)</text>
        <dbReference type="Rhea" id="RHEA:12556"/>
        <dbReference type="ChEBI" id="CHEBI:15377"/>
        <dbReference type="ChEBI" id="CHEBI:15378"/>
        <dbReference type="ChEBI" id="CHEBI:57955"/>
        <dbReference type="ChEBI" id="CHEBI:58759"/>
        <dbReference type="EC" id="3.1.1.31"/>
    </reaction>
</comment>
<dbReference type="GO" id="GO:0006098">
    <property type="term" value="P:pentose-phosphate shunt"/>
    <property type="evidence" value="ECO:0007669"/>
    <property type="project" value="UniProtKB-UniPathway"/>
</dbReference>
<dbReference type="GO" id="GO:0017057">
    <property type="term" value="F:6-phosphogluconolactonase activity"/>
    <property type="evidence" value="ECO:0007669"/>
    <property type="project" value="UniProtKB-UniRule"/>
</dbReference>
<keyword evidence="7 9" id="KW-0378">Hydrolase</keyword>
<evidence type="ECO:0000256" key="4">
    <source>
        <dbReference type="ARBA" id="ARBA00010662"/>
    </source>
</evidence>
<dbReference type="RefSeq" id="WP_183774966.1">
    <property type="nucleotide sequence ID" value="NZ_JACIDK010000005.1"/>
</dbReference>
<dbReference type="EMBL" id="JACIDK010000005">
    <property type="protein sequence ID" value="MBB3892501.1"/>
    <property type="molecule type" value="Genomic_DNA"/>
</dbReference>
<accession>A0A840A4W1</accession>
<feature type="domain" description="Glucosamine/galactosamine-6-phosphate isomerase" evidence="8">
    <location>
        <begin position="7"/>
        <end position="204"/>
    </location>
</feature>
<dbReference type="SUPFAM" id="SSF100950">
    <property type="entry name" value="NagB/RpiA/CoA transferase-like"/>
    <property type="match status" value="1"/>
</dbReference>
<dbReference type="PANTHER" id="PTHR11054">
    <property type="entry name" value="6-PHOSPHOGLUCONOLACTONASE"/>
    <property type="match status" value="1"/>
</dbReference>
<comment type="function">
    <text evidence="2 7">Hydrolysis of 6-phosphogluconolactone to 6-phosphogluconate.</text>
</comment>
<evidence type="ECO:0000256" key="3">
    <source>
        <dbReference type="ARBA" id="ARBA00004961"/>
    </source>
</evidence>
<sequence>MIETYATSAELAAAAAAAATGALEAALDERGAASLVGTGGRSPAPVYDLLAQAKLDWRRIAVTLSDDRFVPVDSPDSNERLLRERLLTGPAAAARFVPISTAADSVEAAAEKVEADVRAMAPYDVMLLGMGEDGHVASLIPGSPVLDLGMDPHGTRFCLGIPAGVGSPPVARVTMTMPALLQARLILVLISGAKKRDIVEKGNGLPVHALLRQAQAPVRVLWNP</sequence>